<gene>
    <name evidence="2" type="ORF">QTG54_011265</name>
</gene>
<dbReference type="InterPro" id="IPR036034">
    <property type="entry name" value="PDZ_sf"/>
</dbReference>
<dbReference type="Proteomes" id="UP001224775">
    <property type="component" value="Unassembled WGS sequence"/>
</dbReference>
<evidence type="ECO:0000313" key="3">
    <source>
        <dbReference type="Proteomes" id="UP001224775"/>
    </source>
</evidence>
<feature type="region of interest" description="Disordered" evidence="1">
    <location>
        <begin position="82"/>
        <end position="110"/>
    </location>
</feature>
<feature type="region of interest" description="Disordered" evidence="1">
    <location>
        <begin position="151"/>
        <end position="179"/>
    </location>
</feature>
<evidence type="ECO:0008006" key="4">
    <source>
        <dbReference type="Google" id="ProtNLM"/>
    </source>
</evidence>
<reference evidence="2" key="1">
    <citation type="submission" date="2023-06" db="EMBL/GenBank/DDBJ databases">
        <title>Survivors Of The Sea: Transcriptome response of Skeletonema marinoi to long-term dormancy.</title>
        <authorList>
            <person name="Pinder M.I.M."/>
            <person name="Kourtchenko O."/>
            <person name="Robertson E.K."/>
            <person name="Larsson T."/>
            <person name="Maumus F."/>
            <person name="Osuna-Cruz C.M."/>
            <person name="Vancaester E."/>
            <person name="Stenow R."/>
            <person name="Vandepoele K."/>
            <person name="Ploug H."/>
            <person name="Bruchert V."/>
            <person name="Godhe A."/>
            <person name="Topel M."/>
        </authorList>
    </citation>
    <scope>NUCLEOTIDE SEQUENCE</scope>
    <source>
        <strain evidence="2">R05AC</strain>
    </source>
</reference>
<comment type="caution">
    <text evidence="2">The sequence shown here is derived from an EMBL/GenBank/DDBJ whole genome shotgun (WGS) entry which is preliminary data.</text>
</comment>
<feature type="compositionally biased region" description="Basic and acidic residues" evidence="1">
    <location>
        <begin position="82"/>
        <end position="93"/>
    </location>
</feature>
<organism evidence="2 3">
    <name type="scientific">Skeletonema marinoi</name>
    <dbReference type="NCBI Taxonomy" id="267567"/>
    <lineage>
        <taxon>Eukaryota</taxon>
        <taxon>Sar</taxon>
        <taxon>Stramenopiles</taxon>
        <taxon>Ochrophyta</taxon>
        <taxon>Bacillariophyta</taxon>
        <taxon>Coscinodiscophyceae</taxon>
        <taxon>Thalassiosirophycidae</taxon>
        <taxon>Thalassiosirales</taxon>
        <taxon>Skeletonemataceae</taxon>
        <taxon>Skeletonema</taxon>
        <taxon>Skeletonema marinoi-dohrnii complex</taxon>
    </lineage>
</organism>
<evidence type="ECO:0000256" key="1">
    <source>
        <dbReference type="SAM" id="MobiDB-lite"/>
    </source>
</evidence>
<sequence>MRVQRALQNEIGSKNAEKLSTKELIDILSEQVEESSGNGDEGAAMATTTGKRTHTYCSDCVDGGNGKCASCCKSEQQAQKRAEKRAEKRRNESQPRFGIRPNLFRAPTDNGESITRVAIASLAKRDMRMPRRAGPRNEGVGGAPIELKAPSARRKQGDSLAKLPPPVPTQITVREADSKPPESYAEHRFCISGDIEKIGCCLRGPTDGKMRIVDIQENSLAAQHGFQEGDEVFVPGMPCDKLKNYFIAAVRDPRPMIFHVRRFCSKLADDSTVHRFVVHERGRLGVRIKRTGDTTTVSCVDPGSLAEKHGLCKNDVLCKPFTNGSEISGVYDWFLNMATSNTRPFIFEVHRKKSVVPPPCYSFGDENPFLYRIPEESSPVEANNENGKAAPATVYNLLSSDESKIPSLE</sequence>
<name>A0AAD8Y387_9STRA</name>
<dbReference type="EMBL" id="JATAAI010000022">
    <property type="protein sequence ID" value="KAK1737971.1"/>
    <property type="molecule type" value="Genomic_DNA"/>
</dbReference>
<accession>A0AAD8Y387</accession>
<evidence type="ECO:0000313" key="2">
    <source>
        <dbReference type="EMBL" id="KAK1737971.1"/>
    </source>
</evidence>
<proteinExistence type="predicted"/>
<protein>
    <recommendedName>
        <fullName evidence="4">PDZ domain-containing protein</fullName>
    </recommendedName>
</protein>
<dbReference type="SUPFAM" id="SSF50156">
    <property type="entry name" value="PDZ domain-like"/>
    <property type="match status" value="2"/>
</dbReference>
<keyword evidence="3" id="KW-1185">Reference proteome</keyword>
<dbReference type="AlphaFoldDB" id="A0AAD8Y387"/>